<name>A0ABU3AIV2_9ACTN</name>
<comment type="caution">
    <text evidence="2">The sequence shown here is derived from an EMBL/GenBank/DDBJ whole genome shotgun (WGS) entry which is preliminary data.</text>
</comment>
<feature type="region of interest" description="Disordered" evidence="1">
    <location>
        <begin position="122"/>
        <end position="144"/>
    </location>
</feature>
<sequence length="144" mass="15665">MTDNRDPVQDHLNGISYGGKILSLIPAPQGWFVGTQVSRYNRKTRETEHDTAKVGPLIGWALVDAMFRDGARSTQVEPLFLSSSGDVTHMTEFRWREGAGDVDEEGWSMSVAVDVIPAPGALENAPAYGERGAPVAERTPPAEQ</sequence>
<reference evidence="2" key="1">
    <citation type="submission" date="2024-05" db="EMBL/GenBank/DDBJ databases">
        <title>30 novel species of actinomycetes from the DSMZ collection.</title>
        <authorList>
            <person name="Nouioui I."/>
        </authorList>
    </citation>
    <scope>NUCLEOTIDE SEQUENCE</scope>
    <source>
        <strain evidence="2">DSM 40712</strain>
    </source>
</reference>
<proteinExistence type="predicted"/>
<evidence type="ECO:0000313" key="3">
    <source>
        <dbReference type="Proteomes" id="UP001180724"/>
    </source>
</evidence>
<dbReference type="RefSeq" id="WP_311570410.1">
    <property type="nucleotide sequence ID" value="NZ_JAVRFH010000001.1"/>
</dbReference>
<evidence type="ECO:0000256" key="1">
    <source>
        <dbReference type="SAM" id="MobiDB-lite"/>
    </source>
</evidence>
<dbReference type="Proteomes" id="UP001180724">
    <property type="component" value="Unassembled WGS sequence"/>
</dbReference>
<gene>
    <name evidence="2" type="ORF">RM812_00965</name>
</gene>
<organism evidence="2 3">
    <name type="scientific">Streptomyces lancefieldiae</name>
    <dbReference type="NCBI Taxonomy" id="3075520"/>
    <lineage>
        <taxon>Bacteria</taxon>
        <taxon>Bacillati</taxon>
        <taxon>Actinomycetota</taxon>
        <taxon>Actinomycetes</taxon>
        <taxon>Kitasatosporales</taxon>
        <taxon>Streptomycetaceae</taxon>
        <taxon>Streptomyces</taxon>
    </lineage>
</organism>
<accession>A0ABU3AIV2</accession>
<dbReference type="EMBL" id="JAVRFH010000001">
    <property type="protein sequence ID" value="MDT0608821.1"/>
    <property type="molecule type" value="Genomic_DNA"/>
</dbReference>
<keyword evidence="3" id="KW-1185">Reference proteome</keyword>
<evidence type="ECO:0000313" key="2">
    <source>
        <dbReference type="EMBL" id="MDT0608821.1"/>
    </source>
</evidence>
<protein>
    <submittedName>
        <fullName evidence="2">Uncharacterized protein</fullName>
    </submittedName>
</protein>